<evidence type="ECO:0000256" key="2">
    <source>
        <dbReference type="ARBA" id="ARBA00022801"/>
    </source>
</evidence>
<keyword evidence="2" id="KW-0378">Hydrolase</keyword>
<feature type="region of interest" description="Disordered" evidence="4">
    <location>
        <begin position="103"/>
        <end position="132"/>
    </location>
</feature>
<evidence type="ECO:0000256" key="1">
    <source>
        <dbReference type="ARBA" id="ARBA00010515"/>
    </source>
</evidence>
<dbReference type="InterPro" id="IPR033140">
    <property type="entry name" value="Lipase_GDXG_put_SER_AS"/>
</dbReference>
<dbReference type="PROSITE" id="PS01174">
    <property type="entry name" value="LIPASE_GDXG_SER"/>
    <property type="match status" value="1"/>
</dbReference>
<dbReference type="STRING" id="670580.A0A1X6MQ48"/>
<dbReference type="InterPro" id="IPR050300">
    <property type="entry name" value="GDXG_lipolytic_enzyme"/>
</dbReference>
<sequence length="374" mass="40829">MLGSILVLLFIRLPVWTILGLVPSWRPLPTWSLGRSLIVQAFQAYVGILFNTAIDAPARPRENAPDAVKSGLVWIDPTPDLIVGEVRDFANANRVQAEKVPGYWHGSRASDGTAGQRASPGEKMGSASPSDPGSKTCFTGFMEHFPNNPRVFGLEYRLTRGHPLGRANPFPSALIDAIAGYRYLVQDVGFEPQNILLSGDSAGGNLAFVLAYYLATYQLPNLPNAGGLLLLSPTVDWANTHTGARSSMVRHSRTDYVGPIFDSGYTKDTLVGDLPAETASSVWISPASLKTKVSTGMFSQIPRTCIVVGGEEMTLDPVVTLRDRLQADMGKEAVTYIEAVDCTHDFLTMGWHEPERTNVLREVAVWVDRLWKSV</sequence>
<dbReference type="GO" id="GO:0016787">
    <property type="term" value="F:hydrolase activity"/>
    <property type="evidence" value="ECO:0007669"/>
    <property type="project" value="UniProtKB-KW"/>
</dbReference>
<proteinExistence type="inferred from homology"/>
<dbReference type="RefSeq" id="XP_024335331.1">
    <property type="nucleotide sequence ID" value="XM_024486733.1"/>
</dbReference>
<feature type="domain" description="Alpha/beta hydrolase fold-3" evidence="5">
    <location>
        <begin position="167"/>
        <end position="347"/>
    </location>
</feature>
<protein>
    <recommendedName>
        <fullName evidence="5">Alpha/beta hydrolase fold-3 domain-containing protein</fullName>
    </recommendedName>
</protein>
<name>A0A1X6MQ48_9APHY</name>
<dbReference type="InterPro" id="IPR029058">
    <property type="entry name" value="AB_hydrolase_fold"/>
</dbReference>
<dbReference type="SUPFAM" id="SSF53474">
    <property type="entry name" value="alpha/beta-Hydrolases"/>
    <property type="match status" value="1"/>
</dbReference>
<dbReference type="GeneID" id="36331682"/>
<comment type="similarity">
    <text evidence="1">Belongs to the 'GDXG' lipolytic enzyme family.</text>
</comment>
<dbReference type="OrthoDB" id="2152029at2759"/>
<dbReference type="EMBL" id="KZ110604">
    <property type="protein sequence ID" value="OSX58537.1"/>
    <property type="molecule type" value="Genomic_DNA"/>
</dbReference>
<gene>
    <name evidence="6" type="ORF">POSPLADRAFT_1153300</name>
</gene>
<dbReference type="Pfam" id="PF07859">
    <property type="entry name" value="Abhydrolase_3"/>
    <property type="match status" value="1"/>
</dbReference>
<dbReference type="Gene3D" id="3.40.50.1820">
    <property type="entry name" value="alpha/beta hydrolase"/>
    <property type="match status" value="1"/>
</dbReference>
<accession>A0A1X6MQ48</accession>
<organism evidence="6 7">
    <name type="scientific">Postia placenta MAD-698-R-SB12</name>
    <dbReference type="NCBI Taxonomy" id="670580"/>
    <lineage>
        <taxon>Eukaryota</taxon>
        <taxon>Fungi</taxon>
        <taxon>Dikarya</taxon>
        <taxon>Basidiomycota</taxon>
        <taxon>Agaricomycotina</taxon>
        <taxon>Agaricomycetes</taxon>
        <taxon>Polyporales</taxon>
        <taxon>Adustoporiaceae</taxon>
        <taxon>Rhodonia</taxon>
    </lineage>
</organism>
<evidence type="ECO:0000259" key="5">
    <source>
        <dbReference type="Pfam" id="PF07859"/>
    </source>
</evidence>
<reference evidence="6 7" key="1">
    <citation type="submission" date="2017-04" db="EMBL/GenBank/DDBJ databases">
        <title>Genome Sequence of the Model Brown-Rot Fungus Postia placenta SB12.</title>
        <authorList>
            <consortium name="DOE Joint Genome Institute"/>
            <person name="Gaskell J."/>
            <person name="Kersten P."/>
            <person name="Larrondo L.F."/>
            <person name="Canessa P."/>
            <person name="Martinez D."/>
            <person name="Hibbett D."/>
            <person name="Schmoll M."/>
            <person name="Kubicek C.P."/>
            <person name="Martinez A.T."/>
            <person name="Yadav J."/>
            <person name="Master E."/>
            <person name="Magnuson J.K."/>
            <person name="James T."/>
            <person name="Yaver D."/>
            <person name="Berka R."/>
            <person name="Labutti K."/>
            <person name="Lipzen A."/>
            <person name="Aerts A."/>
            <person name="Barry K."/>
            <person name="Henrissat B."/>
            <person name="Blanchette R."/>
            <person name="Grigoriev I."/>
            <person name="Cullen D."/>
        </authorList>
    </citation>
    <scope>NUCLEOTIDE SEQUENCE [LARGE SCALE GENOMIC DNA]</scope>
    <source>
        <strain evidence="6 7">MAD-698-R-SB12</strain>
    </source>
</reference>
<evidence type="ECO:0000256" key="3">
    <source>
        <dbReference type="PROSITE-ProRule" id="PRU10038"/>
    </source>
</evidence>
<feature type="active site" evidence="3">
    <location>
        <position position="201"/>
    </location>
</feature>
<evidence type="ECO:0000313" key="7">
    <source>
        <dbReference type="Proteomes" id="UP000194127"/>
    </source>
</evidence>
<evidence type="ECO:0000256" key="4">
    <source>
        <dbReference type="SAM" id="MobiDB-lite"/>
    </source>
</evidence>
<keyword evidence="7" id="KW-1185">Reference proteome</keyword>
<dbReference type="PANTHER" id="PTHR48081:SF26">
    <property type="entry name" value="ALPHA_BETA HYDROLASE FOLD-3 DOMAIN-CONTAINING PROTEIN"/>
    <property type="match status" value="1"/>
</dbReference>
<dbReference type="InterPro" id="IPR013094">
    <property type="entry name" value="AB_hydrolase_3"/>
</dbReference>
<dbReference type="Proteomes" id="UP000194127">
    <property type="component" value="Unassembled WGS sequence"/>
</dbReference>
<dbReference type="AlphaFoldDB" id="A0A1X6MQ48"/>
<evidence type="ECO:0000313" key="6">
    <source>
        <dbReference type="EMBL" id="OSX58537.1"/>
    </source>
</evidence>
<dbReference type="PANTHER" id="PTHR48081">
    <property type="entry name" value="AB HYDROLASE SUPERFAMILY PROTEIN C4A8.06C"/>
    <property type="match status" value="1"/>
</dbReference>